<dbReference type="AlphaFoldDB" id="A0A1E5JKM4"/>
<proteinExistence type="predicted"/>
<keyword evidence="3" id="KW-1185">Reference proteome</keyword>
<protein>
    <recommendedName>
        <fullName evidence="1">Transposase IS204/IS1001/IS1096/IS1165 DDE domain-containing protein</fullName>
    </recommendedName>
</protein>
<dbReference type="Pfam" id="PF01610">
    <property type="entry name" value="DDE_Tnp_ISL3"/>
    <property type="match status" value="1"/>
</dbReference>
<organism evidence="2 3">
    <name type="scientific">Legionella parisiensis</name>
    <dbReference type="NCBI Taxonomy" id="45071"/>
    <lineage>
        <taxon>Bacteria</taxon>
        <taxon>Pseudomonadati</taxon>
        <taxon>Pseudomonadota</taxon>
        <taxon>Gammaproteobacteria</taxon>
        <taxon>Legionellales</taxon>
        <taxon>Legionellaceae</taxon>
        <taxon>Legionella</taxon>
    </lineage>
</organism>
<sequence length="88" mass="10333">MIVADRFHVIRLIQHQCMMTCRELSTEIKNNRGILALLRTRPDNLSNEKKVKRDAFLTENPAIEAIYQFQQQLHSLLMKRALTQHESS</sequence>
<feature type="domain" description="Transposase IS204/IS1001/IS1096/IS1165 DDE" evidence="1">
    <location>
        <begin position="1"/>
        <end position="79"/>
    </location>
</feature>
<gene>
    <name evidence="2" type="ORF">lpari_03959</name>
</gene>
<dbReference type="Proteomes" id="UP000095229">
    <property type="component" value="Unassembled WGS sequence"/>
</dbReference>
<evidence type="ECO:0000313" key="3">
    <source>
        <dbReference type="Proteomes" id="UP000095229"/>
    </source>
</evidence>
<dbReference type="PATRIC" id="fig|45071.7.peg.4317"/>
<name>A0A1E5JKM4_9GAMM</name>
<comment type="caution">
    <text evidence="2">The sequence shown here is derived from an EMBL/GenBank/DDBJ whole genome shotgun (WGS) entry which is preliminary data.</text>
</comment>
<accession>A0A1E5JKM4</accession>
<evidence type="ECO:0000313" key="2">
    <source>
        <dbReference type="EMBL" id="OEH45069.1"/>
    </source>
</evidence>
<dbReference type="EMBL" id="LSOG01000198">
    <property type="protein sequence ID" value="OEH45069.1"/>
    <property type="molecule type" value="Genomic_DNA"/>
</dbReference>
<evidence type="ECO:0000259" key="1">
    <source>
        <dbReference type="Pfam" id="PF01610"/>
    </source>
</evidence>
<dbReference type="InterPro" id="IPR002560">
    <property type="entry name" value="Transposase_DDE"/>
</dbReference>
<reference evidence="2 3" key="1">
    <citation type="submission" date="2016-02" db="EMBL/GenBank/DDBJ databases">
        <title>Secondary metabolites in Legionella.</title>
        <authorList>
            <person name="Tobias N.J."/>
            <person name="Bode H.B."/>
        </authorList>
    </citation>
    <scope>NUCLEOTIDE SEQUENCE [LARGE SCALE GENOMIC DNA]</scope>
    <source>
        <strain evidence="2 3">DSM 19216</strain>
    </source>
</reference>